<accession>A0A0G1P3M4</accession>
<evidence type="ECO:0000313" key="3">
    <source>
        <dbReference type="EMBL" id="KKU27336.1"/>
    </source>
</evidence>
<dbReference type="Proteomes" id="UP000034175">
    <property type="component" value="Unassembled WGS sequence"/>
</dbReference>
<dbReference type="PANTHER" id="PTHR43566">
    <property type="entry name" value="CONSERVED PROTEIN"/>
    <property type="match status" value="1"/>
</dbReference>
<organism evidence="3 4">
    <name type="scientific">Candidatus Magasanikbacteria bacterium GW2011_GWA2_46_17</name>
    <dbReference type="NCBI Taxonomy" id="1619042"/>
    <lineage>
        <taxon>Bacteria</taxon>
        <taxon>Candidatus Magasanikiibacteriota</taxon>
    </lineage>
</organism>
<dbReference type="AlphaFoldDB" id="A0A0G1P3M4"/>
<gene>
    <name evidence="3" type="ORF">UX39_C0001G0056</name>
</gene>
<dbReference type="Pfam" id="PF13173">
    <property type="entry name" value="AAA_14"/>
    <property type="match status" value="1"/>
</dbReference>
<dbReference type="SUPFAM" id="SSF46785">
    <property type="entry name" value="Winged helix' DNA-binding domain"/>
    <property type="match status" value="1"/>
</dbReference>
<dbReference type="Gene3D" id="3.40.50.300">
    <property type="entry name" value="P-loop containing nucleotide triphosphate hydrolases"/>
    <property type="match status" value="1"/>
</dbReference>
<reference evidence="3 4" key="1">
    <citation type="journal article" date="2015" name="Nature">
        <title>rRNA introns, odd ribosomes, and small enigmatic genomes across a large radiation of phyla.</title>
        <authorList>
            <person name="Brown C.T."/>
            <person name="Hug L.A."/>
            <person name="Thomas B.C."/>
            <person name="Sharon I."/>
            <person name="Castelle C.J."/>
            <person name="Singh A."/>
            <person name="Wilkins M.J."/>
            <person name="Williams K.H."/>
            <person name="Banfield J.F."/>
        </authorList>
    </citation>
    <scope>NUCLEOTIDE SEQUENCE [LARGE SCALE GENOMIC DNA]</scope>
</reference>
<feature type="domain" description="DUF4143" evidence="2">
    <location>
        <begin position="207"/>
        <end position="363"/>
    </location>
</feature>
<dbReference type="InterPro" id="IPR027417">
    <property type="entry name" value="P-loop_NTPase"/>
</dbReference>
<dbReference type="Pfam" id="PF13635">
    <property type="entry name" value="DUF4143"/>
    <property type="match status" value="1"/>
</dbReference>
<proteinExistence type="predicted"/>
<evidence type="ECO:0000259" key="1">
    <source>
        <dbReference type="Pfam" id="PF13173"/>
    </source>
</evidence>
<evidence type="ECO:0000313" key="4">
    <source>
        <dbReference type="Proteomes" id="UP000034175"/>
    </source>
</evidence>
<dbReference type="InterPro" id="IPR036390">
    <property type="entry name" value="WH_DNA-bd_sf"/>
</dbReference>
<dbReference type="EMBL" id="LCMA01000001">
    <property type="protein sequence ID" value="KKU27336.1"/>
    <property type="molecule type" value="Genomic_DNA"/>
</dbReference>
<dbReference type="SUPFAM" id="SSF52540">
    <property type="entry name" value="P-loop containing nucleoside triphosphate hydrolases"/>
    <property type="match status" value="1"/>
</dbReference>
<dbReference type="InterPro" id="IPR041682">
    <property type="entry name" value="AAA_14"/>
</dbReference>
<name>A0A0G1P3M4_9BACT</name>
<dbReference type="GO" id="GO:0006355">
    <property type="term" value="P:regulation of DNA-templated transcription"/>
    <property type="evidence" value="ECO:0007669"/>
    <property type="project" value="InterPro"/>
</dbReference>
<dbReference type="Gene3D" id="1.10.10.60">
    <property type="entry name" value="Homeodomain-like"/>
    <property type="match status" value="1"/>
</dbReference>
<dbReference type="GO" id="GO:0003677">
    <property type="term" value="F:DNA binding"/>
    <property type="evidence" value="ECO:0007669"/>
    <property type="project" value="InterPro"/>
</dbReference>
<evidence type="ECO:0000259" key="2">
    <source>
        <dbReference type="Pfam" id="PF13635"/>
    </source>
</evidence>
<feature type="domain" description="AAA" evidence="1">
    <location>
        <begin position="24"/>
        <end position="147"/>
    </location>
</feature>
<protein>
    <submittedName>
        <fullName evidence="3">AAA ATPase</fullName>
    </submittedName>
</protein>
<comment type="caution">
    <text evidence="3">The sequence shown here is derived from an EMBL/GenBank/DDBJ whole genome shotgun (WGS) entry which is preliminary data.</text>
</comment>
<sequence>MYSIVTMLISRYADNLVRQLLTTPKILIVVGPRQVGKTTLIKQVLQEKGGKLLNFDVEVDKQRFLAAGSLDPVDAIKSLGNPLVLALDEAQRLPQAARILKGWYDRGASVKMILLGSSSLDLLDQSAESLTGRNVKLFLPPFLFDEIIEAESWYSPEFSRDKLASSFNKQIETLLLQSIVFGSYPEAVTASDKEGYLLNLVSDYLLKDVFQSGIIKTPELIKKIILLLAHQAGAEVSVNELSRAAGISRPTVERYLELLERTFVIFRLPSFSTNPRKEISKSQKIFFWDTGVRNALLKEFSFSPLRGDIGKLWENWVIAEFAKRNAFNGERASLYFWRTRDGSEVDLVVRRGESLSAYEIKWNDKARERTLNAFSKKYGVPVHLITPARAALLGEIAKSIFI</sequence>
<dbReference type="InterPro" id="IPR025420">
    <property type="entry name" value="DUF4143"/>
</dbReference>
<dbReference type="PANTHER" id="PTHR43566:SF1">
    <property type="entry name" value="AAA+ ATPASE DOMAIN-CONTAINING PROTEIN"/>
    <property type="match status" value="1"/>
</dbReference>